<dbReference type="Pfam" id="PF05919">
    <property type="entry name" value="Mitovir_RNA_pol"/>
    <property type="match status" value="1"/>
</dbReference>
<accession>A0A6G7PRX2</accession>
<keyword evidence="2" id="KW-0696">RNA-directed RNA polymerase</keyword>
<feature type="region of interest" description="Disordered" evidence="1">
    <location>
        <begin position="624"/>
        <end position="651"/>
    </location>
</feature>
<reference evidence="2" key="1">
    <citation type="submission" date="2020-02" db="EMBL/GenBank/DDBJ databases">
        <title>Comparative analysis of RNA virome composition in rabbits and associated ectoparasites.</title>
        <authorList>
            <person name="Mahar J.E."/>
            <person name="Shi M."/>
            <person name="Hall R.N."/>
            <person name="Strive T."/>
            <person name="Holmes E.C."/>
        </authorList>
    </citation>
    <scope>NUCLEOTIDE SEQUENCE</scope>
    <source>
        <strain evidence="2">GudgCC_DN39874-22</strain>
    </source>
</reference>
<keyword evidence="2" id="KW-0808">Transferase</keyword>
<dbReference type="InterPro" id="IPR008686">
    <property type="entry name" value="RNA_pol_mitovir"/>
</dbReference>
<dbReference type="GO" id="GO:0003968">
    <property type="term" value="F:RNA-directed RNA polymerase activity"/>
    <property type="evidence" value="ECO:0007669"/>
    <property type="project" value="UniProtKB-KW"/>
</dbReference>
<protein>
    <submittedName>
        <fullName evidence="2">RNA-dependent RNA polymerase</fullName>
    </submittedName>
</protein>
<evidence type="ECO:0000313" key="2">
    <source>
        <dbReference type="EMBL" id="QIJ70058.1"/>
    </source>
</evidence>
<sequence length="814" mass="91494">MKGEIVMIELDQVTTAVCKTVRSLGISQVKEHRIEDILTVQIRSSGPEWVVSRLSELADMRIRCIAQDVDYHPEWLATRIHNGSRKPSDRLGSQLWSLDDKAFFAVTGAIRKCVEFQIPTKKQLSKWKDGVRCECKSSEHRVFRRLPLEKMSCLETILEKTWRARPWFDISDITGTNVPGAGKFVNIKVDRATSEKEPCSLLAAYEFSLSTAPLLSWKFLSDVVDGGYFDVIDINHSDTPDDGDDQGSLRRLINSKLSDFVLQDEQMMGSSFVNEDVYDATNSGMLTPILGFASSMGSIGFLQQQGGKLRTVANPNRFVQWCNVPLGQALQRVFYRQPECFVKDQSKGLEWAQCKLAEGISLSSFDMSSATDMLDYKKFISESFDPDTNAEQFPLLCRSLEFFEDCSVSPWTIPGEVQDLLGLASSDVSWSVGQPLGLRPSFPILTIMNIELAKSAVVSVDGYYSSGHFACVGDDLIIESRYAEAYVSNVEACNGKINTEKTVESNKVAEFCSQLITPSRIIPIKPRYETSIEGSLNNMEKFSCRGLTPRVPKTLRDLYFQVGSYHLVGSPSIPYSLSFTPKPLMERFAANTLLSLMNSPDPDTEELSLQTYYLRSIEAGKEIRPRDLSSGSSENSINDRNSHIEVSRDYKQADEPVSVGVTLGSVSSDVRTSVQKQIATEWDYRESKYKRRYSKGAIANAKHLATFLQSLKTKEDNQIFEMTHDGDNTSDTLLIDVSQDNPEILYSHREQGRDYVEDLTDTVPDEMRQMISQSYHARKSRSRPVPDEVQAIHDSYEQLHGTECAIEDQDALDI</sequence>
<feature type="compositionally biased region" description="Basic and acidic residues" evidence="1">
    <location>
        <begin position="640"/>
        <end position="651"/>
    </location>
</feature>
<evidence type="ECO:0000256" key="1">
    <source>
        <dbReference type="SAM" id="MobiDB-lite"/>
    </source>
</evidence>
<organism evidence="2">
    <name type="scientific">Callamezzo narna-like virus</name>
    <dbReference type="NCBI Taxonomy" id="2716642"/>
    <lineage>
        <taxon>Viruses</taxon>
        <taxon>Riboviria</taxon>
        <taxon>Orthornavirae</taxon>
        <taxon>Lenarviricota</taxon>
        <taxon>Amabiliviricetes</taxon>
        <taxon>Wolframvirales</taxon>
        <taxon>Narnaviridae</taxon>
    </lineage>
</organism>
<proteinExistence type="predicted"/>
<dbReference type="EMBL" id="MT129700">
    <property type="protein sequence ID" value="QIJ70058.1"/>
    <property type="molecule type" value="Genomic_RNA"/>
</dbReference>
<feature type="compositionally biased region" description="Polar residues" evidence="1">
    <location>
        <begin position="629"/>
        <end position="639"/>
    </location>
</feature>
<keyword evidence="2" id="KW-0548">Nucleotidyltransferase</keyword>
<name>A0A6G7PRX2_9VIRU</name>